<reference evidence="4" key="2">
    <citation type="journal article" date="2022" name="Microbiol. Resour. Announc.">
        <title>Metagenome Sequencing to Explore Phylogenomics of Terrestrial Cyanobacteria.</title>
        <authorList>
            <person name="Ward R.D."/>
            <person name="Stajich J.E."/>
            <person name="Johansen J.R."/>
            <person name="Huntemann M."/>
            <person name="Clum A."/>
            <person name="Foster B."/>
            <person name="Foster B."/>
            <person name="Roux S."/>
            <person name="Palaniappan K."/>
            <person name="Varghese N."/>
            <person name="Mukherjee S."/>
            <person name="Reddy T.B.K."/>
            <person name="Daum C."/>
            <person name="Copeland A."/>
            <person name="Chen I.A."/>
            <person name="Ivanova N.N."/>
            <person name="Kyrpides N.C."/>
            <person name="Shapiro N."/>
            <person name="Eloe-Fadrosh E.A."/>
            <person name="Pietrasiak N."/>
        </authorList>
    </citation>
    <scope>NUCLEOTIDE SEQUENCE</scope>
    <source>
        <strain evidence="4">UHER 2000/2452</strain>
    </source>
</reference>
<reference evidence="4" key="1">
    <citation type="submission" date="2021-05" db="EMBL/GenBank/DDBJ databases">
        <authorList>
            <person name="Pietrasiak N."/>
            <person name="Ward R."/>
            <person name="Stajich J.E."/>
            <person name="Kurbessoian T."/>
        </authorList>
    </citation>
    <scope>NUCLEOTIDE SEQUENCE</scope>
    <source>
        <strain evidence="4">UHER 2000/2452</strain>
    </source>
</reference>
<keyword evidence="1" id="KW-0732">Signal</keyword>
<proteinExistence type="predicted"/>
<dbReference type="PANTHER" id="PTHR33619">
    <property type="entry name" value="POLYSACCHARIDE EXPORT PROTEIN GFCE-RELATED"/>
    <property type="match status" value="1"/>
</dbReference>
<comment type="caution">
    <text evidence="4">The sequence shown here is derived from an EMBL/GenBank/DDBJ whole genome shotgun (WGS) entry which is preliminary data.</text>
</comment>
<evidence type="ECO:0000313" key="5">
    <source>
        <dbReference type="Proteomes" id="UP000757435"/>
    </source>
</evidence>
<dbReference type="InterPro" id="IPR019554">
    <property type="entry name" value="Soluble_ligand-bd"/>
</dbReference>
<organism evidence="4 5">
    <name type="scientific">Drouetiella hepatica Uher 2000/2452</name>
    <dbReference type="NCBI Taxonomy" id="904376"/>
    <lineage>
        <taxon>Bacteria</taxon>
        <taxon>Bacillati</taxon>
        <taxon>Cyanobacteriota</taxon>
        <taxon>Cyanophyceae</taxon>
        <taxon>Oculatellales</taxon>
        <taxon>Oculatellaceae</taxon>
        <taxon>Drouetiella</taxon>
    </lineage>
</organism>
<dbReference type="AlphaFoldDB" id="A0A951UM01"/>
<protein>
    <submittedName>
        <fullName evidence="4">Polysaccharide biosynthesis/export family protein</fullName>
    </submittedName>
</protein>
<dbReference type="EMBL" id="JAHHHD010000004">
    <property type="protein sequence ID" value="MBW4658264.1"/>
    <property type="molecule type" value="Genomic_DNA"/>
</dbReference>
<evidence type="ECO:0000313" key="4">
    <source>
        <dbReference type="EMBL" id="MBW4658264.1"/>
    </source>
</evidence>
<accession>A0A951UM01</accession>
<dbReference type="Pfam" id="PF02563">
    <property type="entry name" value="Poly_export"/>
    <property type="match status" value="1"/>
</dbReference>
<dbReference type="Gene3D" id="3.10.560.10">
    <property type="entry name" value="Outer membrane lipoprotein wza domain like"/>
    <property type="match status" value="2"/>
</dbReference>
<evidence type="ECO:0000259" key="3">
    <source>
        <dbReference type="Pfam" id="PF10531"/>
    </source>
</evidence>
<dbReference type="PANTHER" id="PTHR33619:SF3">
    <property type="entry name" value="POLYSACCHARIDE EXPORT PROTEIN GFCE-RELATED"/>
    <property type="match status" value="1"/>
</dbReference>
<dbReference type="InterPro" id="IPR049712">
    <property type="entry name" value="Poly_export"/>
</dbReference>
<evidence type="ECO:0000256" key="1">
    <source>
        <dbReference type="ARBA" id="ARBA00022729"/>
    </source>
</evidence>
<gene>
    <name evidence="4" type="ORF">KME15_06290</name>
</gene>
<feature type="domain" description="Soluble ligand binding" evidence="3">
    <location>
        <begin position="251"/>
        <end position="301"/>
    </location>
</feature>
<dbReference type="InterPro" id="IPR003715">
    <property type="entry name" value="Poly_export_N"/>
</dbReference>
<feature type="domain" description="Polysaccharide export protein N-terminal" evidence="2">
    <location>
        <begin position="48"/>
        <end position="119"/>
    </location>
</feature>
<dbReference type="Pfam" id="PF10531">
    <property type="entry name" value="SLBB"/>
    <property type="match status" value="1"/>
</dbReference>
<sequence>MLRLPVCLKIDPWKECSAIAATVLLCATFQLPTLAQISSSPTAELSHSIYLLGSGDQLDITVFDYEEFTGSKIILPDGTIVIPMVGAVAAAGKTTEQLAEEITARLQSLLVNPVVSVNLSALRPVSVNVAGEVMRPGTIQLRSLTTAGPALRNIAEVSDSTTEGTPTVSTALIAAGGITRNADIRHVVLKRQGNPSEPIVINLWDAIASENAPPDFILQDGDSLYIPHLKTGETLDTRLSSRSSFAPATVRVRIVGEVKSPGEVRVSPDSSISSAVAIAGGPTEDARLSRVAFVRLSEAGQVERQMVDLSNLVDNYQIQDGDVIIVPKRSSSSFIDLAGRVLGPFGVLFNLFR</sequence>
<name>A0A951UM01_9CYAN</name>
<dbReference type="GO" id="GO:0015159">
    <property type="term" value="F:polysaccharide transmembrane transporter activity"/>
    <property type="evidence" value="ECO:0007669"/>
    <property type="project" value="InterPro"/>
</dbReference>
<dbReference type="Proteomes" id="UP000757435">
    <property type="component" value="Unassembled WGS sequence"/>
</dbReference>
<evidence type="ECO:0000259" key="2">
    <source>
        <dbReference type="Pfam" id="PF02563"/>
    </source>
</evidence>